<dbReference type="InterPro" id="IPR002423">
    <property type="entry name" value="Cpn60/GroEL/TCP-1"/>
</dbReference>
<dbReference type="Gramene" id="CDY60692">
    <property type="protein sequence ID" value="CDY60692"/>
    <property type="gene ID" value="GSBRNA2T00029971001"/>
</dbReference>
<keyword evidence="12" id="KW-0472">Membrane</keyword>
<dbReference type="GO" id="GO:0010256">
    <property type="term" value="P:endomembrane system organization"/>
    <property type="evidence" value="ECO:0007669"/>
    <property type="project" value="UniProtKB-ARBA"/>
</dbReference>
<dbReference type="EMBL" id="LK033907">
    <property type="protein sequence ID" value="CDY60692.1"/>
    <property type="molecule type" value="Genomic_DNA"/>
</dbReference>
<dbReference type="GO" id="GO:0000285">
    <property type="term" value="F:1-phosphatidylinositol-3-phosphate 5-kinase activity"/>
    <property type="evidence" value="ECO:0000318"/>
    <property type="project" value="GO_Central"/>
</dbReference>
<feature type="compositionally biased region" description="Polar residues" evidence="21">
    <location>
        <begin position="1136"/>
        <end position="1160"/>
    </location>
</feature>
<dbReference type="OMA" id="QDANLEP"/>
<dbReference type="InterPro" id="IPR017455">
    <property type="entry name" value="Znf_FYVE-rel"/>
</dbReference>
<evidence type="ECO:0000256" key="14">
    <source>
        <dbReference type="ARBA" id="ARBA00057940"/>
    </source>
</evidence>
<dbReference type="CDD" id="cd17300">
    <property type="entry name" value="PIPKc_PIKfyve"/>
    <property type="match status" value="1"/>
</dbReference>
<dbReference type="InterPro" id="IPR011011">
    <property type="entry name" value="Znf_FYVE_PHD"/>
</dbReference>
<keyword evidence="8 19" id="KW-0418">Kinase</keyword>
<feature type="compositionally biased region" description="Basic and acidic residues" evidence="21">
    <location>
        <begin position="1119"/>
        <end position="1133"/>
    </location>
</feature>
<dbReference type="InterPro" id="IPR000306">
    <property type="entry name" value="Znf_FYVE"/>
</dbReference>
<keyword evidence="6" id="KW-0967">Endosome</keyword>
<evidence type="ECO:0000256" key="17">
    <source>
        <dbReference type="ARBA" id="ARBA00081348"/>
    </source>
</evidence>
<evidence type="ECO:0000256" key="20">
    <source>
        <dbReference type="SAM" id="Coils"/>
    </source>
</evidence>
<evidence type="ECO:0000256" key="13">
    <source>
        <dbReference type="ARBA" id="ARBA00023464"/>
    </source>
</evidence>
<accession>A0A078J3W8</accession>
<evidence type="ECO:0000256" key="9">
    <source>
        <dbReference type="ARBA" id="ARBA00022833"/>
    </source>
</evidence>
<sequence>MDKGDCNKGDCNKGDCSRTLCEIVGLLKSWLPWRSEPATVSRDFWMPDQSCRVCYECDCQFTLINRRHHCRLCGRVFCGKCTANSIPLATSDLRAPREEWERIRVCNYCFSQWELGDGGTHLSNIPGISSSSSETSLLSSKTITTANSSTLGSMPGLVGPYQRVKRGSDVSLHGVASKEQGKETSRSNSFIATDVEDPSRFGLNRSDDEYDEYCAYQTDTETSHSPQANKYYGPMEYEEMSPCKHLSFETTADQKSFQKKDENDGRDESEAPSPPDISDDQVAEPVDFENNGLLWVPPDPENEEDERESSLFDEEEDNEGDASGAWGYLRPSTSFGSGEFRSEDRTSEEHKKTMKNVVDGHFRALLAQLLQVDNLPVSDEEGKEGWLEIITSLSWEAANLLKPDMSKSGGMDPGGYVKVKCLASGFRHDSMVVKGVVCKKNVAHRRMKAKIEKARLLILGGALEYQRVSNQFSSFDTLLQQEKEHLKMAVAKIHAERPNILLVEKSVSRFAQEYLLAKDISLVLNIKRPLLDRIARCTGAQIIPSVDHLSSQKLGYCENFRVDRFLEEHGQVGKKAVKTLMYFEGCPRPLGFTILLRGANEEELKKVKHVVRYGVFAAYHLALETSFLADEGASPELPLNSPITVALPDKSTSIERSISTVPGFTVSSIHDKSPTMISGFEPQRANSVPASELLSTTADLSFQKDINPMIPNGSGWQAKETNPGFVFSRCNVSLTLPDRVIEGRNPNMSERDALADTPADKSNPSIEAADILSEGFVRKTYQSSTSVIVEPQDNGSDLTTIQQQNSEDPKEPQSQKEEFPPSPSDHQSILVSLSSRSVWKGTVCERSHLFRIKYYGSFDKPLGRFLRDHLFDQGYRCRSCEMPSEAHVHCYTHRQGSLTISVKKLQDYLLPGEKEGKIWMWHRCLRCPRPNGFPPATLRVVMSDAAWGLSFGKFLELSFSNHAAASRVACCGHSLHRDCLRFYGFGNMVACFRYATIDVHSVYLPPSVLSFNYENQDWIQREIDKVAERAELLFSEVLNAISQIAVKGSRRRIGELEELLQREKAEFEENMQRMLQGEVKEGQPLVDILELYRLRRQLIFQSYMWDHRLINASNLQKLESSDDTKREENEKPPLAKSQTLPEMNAGTNTLLAGSEDNPNPDNLPEHQKESKVAYPVSPALPSKNYENSEDSVSWLGMPFLSFYRSINKNFLLSSQKLDTFGEHSPVYISSFREAELQGGPRLLLPVGINDVVVPVYDDEPTSMIAYALMTPEYQRQISVEGESLVSFPSELNIPRPVDDTIFDPSRSNSSVDESILSMSSSLRLDPLSYTKAFNARVSYGEDGTLGKVKYTVTCYYAKRFEALRGICLPSELEFIRSLSRCKKWGAQGGKSNVFFAKTLDDRFIIKQVTKTELESFIKFAPAYFKYLSESISTKSPTCLAKILGIYQVATKQLKSGKETKMDVLIMENLLFGRTVKRLYDLKGSSRARYNPDSSGSNKVLLDQNLIEAMPTSPIFVGNKAKRLLERAVWNDTAFLALGDVMDYSLLVGVDEEKNELVLGIIDFLRQYTWDKHLESWVKFTGILGGPKNEAPTVISPKQYKRRFRKAMTTYFLMVPDQWSPPDVIANNSRADQPEETSQTGTQAE</sequence>
<feature type="region of interest" description="Disordered" evidence="21">
    <location>
        <begin position="1119"/>
        <end position="1172"/>
    </location>
</feature>
<keyword evidence="25" id="KW-1185">Reference proteome</keyword>
<dbReference type="InterPro" id="IPR044769">
    <property type="entry name" value="PIKfyve_PIPKc"/>
</dbReference>
<protein>
    <recommendedName>
        <fullName evidence="2">1-phosphatidylinositol-3-phosphate 5-kinase</fullName>
        <ecNumber evidence="2">2.7.1.150</ecNumber>
    </recommendedName>
    <alternativeName>
        <fullName evidence="16">FYVE finger-containing phosphoinositide kinase</fullName>
    </alternativeName>
    <alternativeName>
        <fullName evidence="17">PIKfyve</fullName>
    </alternativeName>
    <alternativeName>
        <fullName evidence="15">Phosphatidylinositol 3-phosphate 5-kinase type III</fullName>
    </alternativeName>
</protein>
<dbReference type="EC" id="2.7.1.150" evidence="2"/>
<organism evidence="24 25">
    <name type="scientific">Brassica napus</name>
    <name type="common">Rape</name>
    <dbReference type="NCBI Taxonomy" id="3708"/>
    <lineage>
        <taxon>Eukaryota</taxon>
        <taxon>Viridiplantae</taxon>
        <taxon>Streptophyta</taxon>
        <taxon>Embryophyta</taxon>
        <taxon>Tracheophyta</taxon>
        <taxon>Spermatophyta</taxon>
        <taxon>Magnoliopsida</taxon>
        <taxon>eudicotyledons</taxon>
        <taxon>Gunneridae</taxon>
        <taxon>Pentapetalae</taxon>
        <taxon>rosids</taxon>
        <taxon>malvids</taxon>
        <taxon>Brassicales</taxon>
        <taxon>Brassicaceae</taxon>
        <taxon>Brassiceae</taxon>
        <taxon>Brassica</taxon>
    </lineage>
</organism>
<feature type="compositionally biased region" description="Basic and acidic residues" evidence="21">
    <location>
        <begin position="807"/>
        <end position="819"/>
    </location>
</feature>
<dbReference type="Gene3D" id="3.50.7.10">
    <property type="entry name" value="GroEL"/>
    <property type="match status" value="1"/>
</dbReference>
<evidence type="ECO:0000256" key="15">
    <source>
        <dbReference type="ARBA" id="ARBA00077223"/>
    </source>
</evidence>
<evidence type="ECO:0000256" key="19">
    <source>
        <dbReference type="PROSITE-ProRule" id="PRU00781"/>
    </source>
</evidence>
<evidence type="ECO:0000256" key="3">
    <source>
        <dbReference type="ARBA" id="ARBA00022679"/>
    </source>
</evidence>
<dbReference type="PROSITE" id="PS50178">
    <property type="entry name" value="ZF_FYVE"/>
    <property type="match status" value="1"/>
</dbReference>
<dbReference type="SUPFAM" id="SSF52029">
    <property type="entry name" value="GroEL apical domain-like"/>
    <property type="match status" value="1"/>
</dbReference>
<dbReference type="Gene3D" id="3.30.810.10">
    <property type="entry name" value="2-Layer Sandwich"/>
    <property type="match status" value="1"/>
</dbReference>
<dbReference type="PANTHER" id="PTHR45748:SF7">
    <property type="entry name" value="1-PHOSPHATIDYLINOSITOL 3-PHOSPHATE 5-KINASE-RELATED"/>
    <property type="match status" value="1"/>
</dbReference>
<feature type="coiled-coil region" evidence="20">
    <location>
        <begin position="1046"/>
        <end position="1077"/>
    </location>
</feature>
<dbReference type="FunFam" id="3.30.810.10:FF:000001">
    <property type="entry name" value="1-phosphatidylinositol 3-phosphate 5-kinase FAB1"/>
    <property type="match status" value="1"/>
</dbReference>
<evidence type="ECO:0000256" key="10">
    <source>
        <dbReference type="ARBA" id="ARBA00022840"/>
    </source>
</evidence>
<feature type="region of interest" description="Disordered" evidence="21">
    <location>
        <begin position="252"/>
        <end position="331"/>
    </location>
</feature>
<dbReference type="Gene3D" id="3.30.40.10">
    <property type="entry name" value="Zinc/RING finger domain, C3HC4 (zinc finger)"/>
    <property type="match status" value="1"/>
</dbReference>
<keyword evidence="4" id="KW-0479">Metal-binding</keyword>
<dbReference type="STRING" id="3708.A0A078J3W8"/>
<evidence type="ECO:0000256" key="6">
    <source>
        <dbReference type="ARBA" id="ARBA00022753"/>
    </source>
</evidence>
<dbReference type="FunFam" id="3.50.7.10:FF:000007">
    <property type="entry name" value="1-phosphatidylinositol 3-phosphate 5-kinase isoform X1"/>
    <property type="match status" value="1"/>
</dbReference>
<evidence type="ECO:0000256" key="21">
    <source>
        <dbReference type="SAM" id="MobiDB-lite"/>
    </source>
</evidence>
<feature type="compositionally biased region" description="Polar residues" evidence="21">
    <location>
        <begin position="787"/>
        <end position="806"/>
    </location>
</feature>
<gene>
    <name evidence="24" type="primary">BnaA01g37040D</name>
    <name evidence="24" type="ORF">GSBRNA2T00029971001</name>
</gene>
<dbReference type="FunFam" id="3.30.40.10:FF:000384">
    <property type="entry name" value="1-phosphatidylinositol-3-phosphate 5-kinase FAB1B"/>
    <property type="match status" value="1"/>
</dbReference>
<dbReference type="InterPro" id="IPR013083">
    <property type="entry name" value="Znf_RING/FYVE/PHD"/>
</dbReference>
<dbReference type="GO" id="GO:0010008">
    <property type="term" value="C:endosome membrane"/>
    <property type="evidence" value="ECO:0000318"/>
    <property type="project" value="GO_Central"/>
</dbReference>
<reference evidence="24 25" key="1">
    <citation type="journal article" date="2014" name="Science">
        <title>Plant genetics. Early allopolyploid evolution in the post-Neolithic Brassica napus oilseed genome.</title>
        <authorList>
            <person name="Chalhoub B."/>
            <person name="Denoeud F."/>
            <person name="Liu S."/>
            <person name="Parkin I.A."/>
            <person name="Tang H."/>
            <person name="Wang X."/>
            <person name="Chiquet J."/>
            <person name="Belcram H."/>
            <person name="Tong C."/>
            <person name="Samans B."/>
            <person name="Correa M."/>
            <person name="Da Silva C."/>
            <person name="Just J."/>
            <person name="Falentin C."/>
            <person name="Koh C.S."/>
            <person name="Le Clainche I."/>
            <person name="Bernard M."/>
            <person name="Bento P."/>
            <person name="Noel B."/>
            <person name="Labadie K."/>
            <person name="Alberti A."/>
            <person name="Charles M."/>
            <person name="Arnaud D."/>
            <person name="Guo H."/>
            <person name="Daviaud C."/>
            <person name="Alamery S."/>
            <person name="Jabbari K."/>
            <person name="Zhao M."/>
            <person name="Edger P.P."/>
            <person name="Chelaifa H."/>
            <person name="Tack D."/>
            <person name="Lassalle G."/>
            <person name="Mestiri I."/>
            <person name="Schnel N."/>
            <person name="Le Paslier M.C."/>
            <person name="Fan G."/>
            <person name="Renault V."/>
            <person name="Bayer P.E."/>
            <person name="Golicz A.A."/>
            <person name="Manoli S."/>
            <person name="Lee T.H."/>
            <person name="Thi V.H."/>
            <person name="Chalabi S."/>
            <person name="Hu Q."/>
            <person name="Fan C."/>
            <person name="Tollenaere R."/>
            <person name="Lu Y."/>
            <person name="Battail C."/>
            <person name="Shen J."/>
            <person name="Sidebottom C.H."/>
            <person name="Wang X."/>
            <person name="Canaguier A."/>
            <person name="Chauveau A."/>
            <person name="Berard A."/>
            <person name="Deniot G."/>
            <person name="Guan M."/>
            <person name="Liu Z."/>
            <person name="Sun F."/>
            <person name="Lim Y.P."/>
            <person name="Lyons E."/>
            <person name="Town C.D."/>
            <person name="Bancroft I."/>
            <person name="Wang X."/>
            <person name="Meng J."/>
            <person name="Ma J."/>
            <person name="Pires J.C."/>
            <person name="King G.J."/>
            <person name="Brunel D."/>
            <person name="Delourme R."/>
            <person name="Renard M."/>
            <person name="Aury J.M."/>
            <person name="Adams K.L."/>
            <person name="Batley J."/>
            <person name="Snowdon R.J."/>
            <person name="Tost J."/>
            <person name="Edwards D."/>
            <person name="Zhou Y."/>
            <person name="Hua W."/>
            <person name="Sharpe A.G."/>
            <person name="Paterson A.H."/>
            <person name="Guan C."/>
            <person name="Wincker P."/>
        </authorList>
    </citation>
    <scope>NUCLEOTIDE SEQUENCE [LARGE SCALE GENOMIC DNA]</scope>
    <source>
        <strain evidence="25">cv. Darmor-bzh</strain>
    </source>
</reference>
<dbReference type="GO" id="GO:0005524">
    <property type="term" value="F:ATP binding"/>
    <property type="evidence" value="ECO:0007669"/>
    <property type="project" value="UniProtKB-UniRule"/>
</dbReference>
<keyword evidence="3 19" id="KW-0808">Transferase</keyword>
<name>A0A078J3W8_BRANA</name>
<evidence type="ECO:0000256" key="18">
    <source>
        <dbReference type="PROSITE-ProRule" id="PRU00091"/>
    </source>
</evidence>
<dbReference type="PaxDb" id="3708-A0A078J3W8"/>
<evidence type="ECO:0000256" key="12">
    <source>
        <dbReference type="ARBA" id="ARBA00023136"/>
    </source>
</evidence>
<evidence type="ECO:0000256" key="16">
    <source>
        <dbReference type="ARBA" id="ARBA00077675"/>
    </source>
</evidence>
<feature type="domain" description="FYVE-type" evidence="22">
    <location>
        <begin position="48"/>
        <end position="114"/>
    </location>
</feature>
<dbReference type="Gene3D" id="3.30.800.10">
    <property type="entry name" value="Phosphatidylinositol Phosphate Kinase II Beta"/>
    <property type="match status" value="1"/>
</dbReference>
<dbReference type="GO" id="GO:0008270">
    <property type="term" value="F:zinc ion binding"/>
    <property type="evidence" value="ECO:0007669"/>
    <property type="project" value="UniProtKB-KW"/>
</dbReference>
<keyword evidence="5 19" id="KW-0547">Nucleotide-binding</keyword>
<keyword evidence="7 18" id="KW-0863">Zinc-finger</keyword>
<keyword evidence="10 19" id="KW-0067">ATP-binding</keyword>
<feature type="compositionally biased region" description="Polar residues" evidence="21">
    <location>
        <begin position="1625"/>
        <end position="1644"/>
    </location>
</feature>
<proteinExistence type="predicted"/>
<dbReference type="SMART" id="SM00330">
    <property type="entry name" value="PIPKc"/>
    <property type="match status" value="1"/>
</dbReference>
<dbReference type="SUPFAM" id="SSF57903">
    <property type="entry name" value="FYVE/PHD zinc finger"/>
    <property type="match status" value="1"/>
</dbReference>
<feature type="compositionally biased region" description="Basic and acidic residues" evidence="21">
    <location>
        <begin position="256"/>
        <end position="269"/>
    </location>
</feature>
<dbReference type="GO" id="GO:0007033">
    <property type="term" value="P:vacuole organization"/>
    <property type="evidence" value="ECO:0000318"/>
    <property type="project" value="GO_Central"/>
</dbReference>
<feature type="region of interest" description="Disordered" evidence="21">
    <location>
        <begin position="787"/>
        <end position="828"/>
    </location>
</feature>
<comment type="subunit">
    <text evidence="13">Component of the PI(3,5)P2 regulatory complex at least composed of ATG18, SAC/FIG4, FAB1 and VAC14.</text>
</comment>
<evidence type="ECO:0000259" key="22">
    <source>
        <dbReference type="PROSITE" id="PS50178"/>
    </source>
</evidence>
<evidence type="ECO:0000256" key="4">
    <source>
        <dbReference type="ARBA" id="ARBA00022723"/>
    </source>
</evidence>
<evidence type="ECO:0000313" key="25">
    <source>
        <dbReference type="Proteomes" id="UP000028999"/>
    </source>
</evidence>
<comment type="subcellular location">
    <subcellularLocation>
        <location evidence="1">Endosome membrane</location>
        <topology evidence="1">Peripheral membrane protein</topology>
    </subcellularLocation>
</comment>
<feature type="domain" description="PIPK" evidence="23">
    <location>
        <begin position="1285"/>
        <end position="1611"/>
    </location>
</feature>
<feature type="region of interest" description="Disordered" evidence="21">
    <location>
        <begin position="170"/>
        <end position="189"/>
    </location>
</feature>
<dbReference type="InterPro" id="IPR027409">
    <property type="entry name" value="GroEL-like_apical_dom_sf"/>
</dbReference>
<evidence type="ECO:0000256" key="1">
    <source>
        <dbReference type="ARBA" id="ARBA00004481"/>
    </source>
</evidence>
<feature type="region of interest" description="Disordered" evidence="21">
    <location>
        <begin position="741"/>
        <end position="766"/>
    </location>
</feature>
<dbReference type="InterPro" id="IPR027484">
    <property type="entry name" value="PInositol-4-P-5-kinase_N"/>
</dbReference>
<keyword evidence="9" id="KW-0862">Zinc</keyword>
<evidence type="ECO:0000256" key="11">
    <source>
        <dbReference type="ARBA" id="ARBA00023054"/>
    </source>
</evidence>
<evidence type="ECO:0000313" key="24">
    <source>
        <dbReference type="EMBL" id="CDY60692.1"/>
    </source>
</evidence>
<evidence type="ECO:0000256" key="5">
    <source>
        <dbReference type="ARBA" id="ARBA00022741"/>
    </source>
</evidence>
<dbReference type="InterPro" id="IPR002498">
    <property type="entry name" value="PInositol-4-P-4/5-kinase_core"/>
</dbReference>
<evidence type="ECO:0000256" key="8">
    <source>
        <dbReference type="ARBA" id="ARBA00022777"/>
    </source>
</evidence>
<evidence type="ECO:0000256" key="7">
    <source>
        <dbReference type="ARBA" id="ARBA00022771"/>
    </source>
</evidence>
<dbReference type="PANTHER" id="PTHR45748">
    <property type="entry name" value="1-PHOSPHATIDYLINOSITOL 3-PHOSPHATE 5-KINASE-RELATED"/>
    <property type="match status" value="1"/>
</dbReference>
<evidence type="ECO:0000259" key="23">
    <source>
        <dbReference type="PROSITE" id="PS51455"/>
    </source>
</evidence>
<dbReference type="SMART" id="SM00064">
    <property type="entry name" value="FYVE"/>
    <property type="match status" value="1"/>
</dbReference>
<dbReference type="Pfam" id="PF00118">
    <property type="entry name" value="Cpn60_TCP1"/>
    <property type="match status" value="1"/>
</dbReference>
<keyword evidence="11 20" id="KW-0175">Coiled coil</keyword>
<dbReference type="GO" id="GO:0046854">
    <property type="term" value="P:phosphatidylinositol phosphate biosynthetic process"/>
    <property type="evidence" value="ECO:0000318"/>
    <property type="project" value="GO_Central"/>
</dbReference>
<dbReference type="GO" id="GO:0009555">
    <property type="term" value="P:pollen development"/>
    <property type="evidence" value="ECO:0007669"/>
    <property type="project" value="UniProtKB-ARBA"/>
</dbReference>
<dbReference type="CDD" id="cd03334">
    <property type="entry name" value="Fab1_TCP"/>
    <property type="match status" value="1"/>
</dbReference>
<dbReference type="SUPFAM" id="SSF56104">
    <property type="entry name" value="SAICAR synthase-like"/>
    <property type="match status" value="1"/>
</dbReference>
<evidence type="ECO:0000256" key="2">
    <source>
        <dbReference type="ARBA" id="ARBA00012009"/>
    </source>
</evidence>
<comment type="function">
    <text evidence="14">The PI(3,5)P2 regulatory complex regulates both the synthesis and turnover of phosphatidylinositol 3,5-bisphosphate (PtdIns(3,5)P2). Catalyzes the phosphorylation of phosphatidylinositol 3-phosphate on the fifth hydroxyl of the myo-inositol ring, to form phosphatidylinositol 3,5-bisphosphate. Plays an important role in maintenance of endomembrane homeostasis including endocytosis, vacuole formation, and vacuolar acidification processes. Required for development of viable pollen. Might mediate recycling of auxin transporters.</text>
</comment>
<dbReference type="FunFam" id="3.30.800.10:FF:000006">
    <property type="entry name" value="1-phosphatidylinositol-3-phosphate 5-kinase FAB1B"/>
    <property type="match status" value="1"/>
</dbReference>
<dbReference type="PROSITE" id="PS51455">
    <property type="entry name" value="PIPK"/>
    <property type="match status" value="1"/>
</dbReference>
<dbReference type="Proteomes" id="UP000028999">
    <property type="component" value="Unassembled WGS sequence"/>
</dbReference>
<feature type="region of interest" description="Disordered" evidence="21">
    <location>
        <begin position="1622"/>
        <end position="1644"/>
    </location>
</feature>
<dbReference type="Pfam" id="PF01504">
    <property type="entry name" value="PIP5K"/>
    <property type="match status" value="1"/>
</dbReference>
<dbReference type="Pfam" id="PF01363">
    <property type="entry name" value="FYVE"/>
    <property type="match status" value="1"/>
</dbReference>
<dbReference type="InterPro" id="IPR027483">
    <property type="entry name" value="PInositol-4-P-4/5-kinase_C_sf"/>
</dbReference>
<feature type="compositionally biased region" description="Acidic residues" evidence="21">
    <location>
        <begin position="300"/>
        <end position="320"/>
    </location>
</feature>